<keyword evidence="3" id="KW-1185">Reference proteome</keyword>
<organism evidence="2 3">
    <name type="scientific">Flaviaesturariibacter amylovorans</name>
    <dbReference type="NCBI Taxonomy" id="1084520"/>
    <lineage>
        <taxon>Bacteria</taxon>
        <taxon>Pseudomonadati</taxon>
        <taxon>Bacteroidota</taxon>
        <taxon>Chitinophagia</taxon>
        <taxon>Chitinophagales</taxon>
        <taxon>Chitinophagaceae</taxon>
        <taxon>Flaviaestuariibacter</taxon>
    </lineage>
</organism>
<gene>
    <name evidence="2" type="ORF">GCM10023184_04280</name>
</gene>
<proteinExistence type="predicted"/>
<evidence type="ECO:0000313" key="3">
    <source>
        <dbReference type="Proteomes" id="UP001501725"/>
    </source>
</evidence>
<dbReference type="Proteomes" id="UP001501725">
    <property type="component" value="Unassembled WGS sequence"/>
</dbReference>
<feature type="region of interest" description="Disordered" evidence="1">
    <location>
        <begin position="35"/>
        <end position="64"/>
    </location>
</feature>
<sequence>MKLLPPSERSILRALYVLVFAAFLWAERASAPVRDIPEDAKPTARKTPIDTTKERPSLAARTHR</sequence>
<evidence type="ECO:0000256" key="1">
    <source>
        <dbReference type="SAM" id="MobiDB-lite"/>
    </source>
</evidence>
<name>A0ABP8G8J2_9BACT</name>
<dbReference type="EMBL" id="BAABGY010000001">
    <property type="protein sequence ID" value="GAA4319520.1"/>
    <property type="molecule type" value="Genomic_DNA"/>
</dbReference>
<protein>
    <submittedName>
        <fullName evidence="2">Uncharacterized protein</fullName>
    </submittedName>
</protein>
<feature type="compositionally biased region" description="Basic and acidic residues" evidence="1">
    <location>
        <begin position="35"/>
        <end position="56"/>
    </location>
</feature>
<accession>A0ABP8G8J2</accession>
<comment type="caution">
    <text evidence="2">The sequence shown here is derived from an EMBL/GenBank/DDBJ whole genome shotgun (WGS) entry which is preliminary data.</text>
</comment>
<reference evidence="3" key="1">
    <citation type="journal article" date="2019" name="Int. J. Syst. Evol. Microbiol.">
        <title>The Global Catalogue of Microorganisms (GCM) 10K type strain sequencing project: providing services to taxonomists for standard genome sequencing and annotation.</title>
        <authorList>
            <consortium name="The Broad Institute Genomics Platform"/>
            <consortium name="The Broad Institute Genome Sequencing Center for Infectious Disease"/>
            <person name="Wu L."/>
            <person name="Ma J."/>
        </authorList>
    </citation>
    <scope>NUCLEOTIDE SEQUENCE [LARGE SCALE GENOMIC DNA]</scope>
    <source>
        <strain evidence="3">JCM 17919</strain>
    </source>
</reference>
<evidence type="ECO:0000313" key="2">
    <source>
        <dbReference type="EMBL" id="GAA4319520.1"/>
    </source>
</evidence>
<dbReference type="RefSeq" id="WP_345252997.1">
    <property type="nucleotide sequence ID" value="NZ_BAABGY010000001.1"/>
</dbReference>